<sequence length="53" mass="5635">MSVKMSTPPSFSSSSIDSGTQQIVANALKDWTCANSSVSVRLISNKARMQPSC</sequence>
<protein>
    <submittedName>
        <fullName evidence="1">Uncharacterized protein</fullName>
    </submittedName>
</protein>
<comment type="caution">
    <text evidence="1">The sequence shown here is derived from an EMBL/GenBank/DDBJ whole genome shotgun (WGS) entry which is preliminary data.</text>
</comment>
<reference evidence="1" key="2">
    <citation type="submission" date="2020-11" db="EMBL/GenBank/DDBJ databases">
        <authorList>
            <person name="McCartney M.A."/>
            <person name="Auch B."/>
            <person name="Kono T."/>
            <person name="Mallez S."/>
            <person name="Becker A."/>
            <person name="Gohl D.M."/>
            <person name="Silverstein K.A.T."/>
            <person name="Koren S."/>
            <person name="Bechman K.B."/>
            <person name="Herman A."/>
            <person name="Abrahante J.E."/>
            <person name="Garbe J."/>
        </authorList>
    </citation>
    <scope>NUCLEOTIDE SEQUENCE</scope>
    <source>
        <strain evidence="1">Duluth1</strain>
        <tissue evidence="1">Whole animal</tissue>
    </source>
</reference>
<reference evidence="1" key="1">
    <citation type="journal article" date="2019" name="bioRxiv">
        <title>The Genome of the Zebra Mussel, Dreissena polymorpha: A Resource for Invasive Species Research.</title>
        <authorList>
            <person name="McCartney M.A."/>
            <person name="Auch B."/>
            <person name="Kono T."/>
            <person name="Mallez S."/>
            <person name="Zhang Y."/>
            <person name="Obille A."/>
            <person name="Becker A."/>
            <person name="Abrahante J.E."/>
            <person name="Garbe J."/>
            <person name="Badalamenti J.P."/>
            <person name="Herman A."/>
            <person name="Mangelson H."/>
            <person name="Liachko I."/>
            <person name="Sullivan S."/>
            <person name="Sone E.D."/>
            <person name="Koren S."/>
            <person name="Silverstein K.A.T."/>
            <person name="Beckman K.B."/>
            <person name="Gohl D.M."/>
        </authorList>
    </citation>
    <scope>NUCLEOTIDE SEQUENCE</scope>
    <source>
        <strain evidence="1">Duluth1</strain>
        <tissue evidence="1">Whole animal</tissue>
    </source>
</reference>
<proteinExistence type="predicted"/>
<organism evidence="1 2">
    <name type="scientific">Dreissena polymorpha</name>
    <name type="common">Zebra mussel</name>
    <name type="synonym">Mytilus polymorpha</name>
    <dbReference type="NCBI Taxonomy" id="45954"/>
    <lineage>
        <taxon>Eukaryota</taxon>
        <taxon>Metazoa</taxon>
        <taxon>Spiralia</taxon>
        <taxon>Lophotrochozoa</taxon>
        <taxon>Mollusca</taxon>
        <taxon>Bivalvia</taxon>
        <taxon>Autobranchia</taxon>
        <taxon>Heteroconchia</taxon>
        <taxon>Euheterodonta</taxon>
        <taxon>Imparidentia</taxon>
        <taxon>Neoheterodontei</taxon>
        <taxon>Myida</taxon>
        <taxon>Dreissenoidea</taxon>
        <taxon>Dreissenidae</taxon>
        <taxon>Dreissena</taxon>
    </lineage>
</organism>
<dbReference type="EMBL" id="JAIWYP010000004">
    <property type="protein sequence ID" value="KAH3835805.1"/>
    <property type="molecule type" value="Genomic_DNA"/>
</dbReference>
<name>A0A9D4K9T8_DREPO</name>
<dbReference type="AlphaFoldDB" id="A0A9D4K9T8"/>
<gene>
    <name evidence="1" type="ORF">DPMN_109169</name>
</gene>
<keyword evidence="2" id="KW-1185">Reference proteome</keyword>
<evidence type="ECO:0000313" key="1">
    <source>
        <dbReference type="EMBL" id="KAH3835805.1"/>
    </source>
</evidence>
<evidence type="ECO:0000313" key="2">
    <source>
        <dbReference type="Proteomes" id="UP000828390"/>
    </source>
</evidence>
<accession>A0A9D4K9T8</accession>
<dbReference type="Proteomes" id="UP000828390">
    <property type="component" value="Unassembled WGS sequence"/>
</dbReference>